<keyword evidence="1" id="KW-1133">Transmembrane helix</keyword>
<evidence type="ECO:0000256" key="1">
    <source>
        <dbReference type="SAM" id="Phobius"/>
    </source>
</evidence>
<comment type="caution">
    <text evidence="2">The sequence shown here is derived from an EMBL/GenBank/DDBJ whole genome shotgun (WGS) entry which is preliminary data.</text>
</comment>
<name>A0A6G4UA51_9ACTN</name>
<keyword evidence="1" id="KW-0472">Membrane</keyword>
<reference evidence="2 3" key="1">
    <citation type="submission" date="2020-02" db="EMBL/GenBank/DDBJ databases">
        <title>Whole-genome analyses of novel actinobacteria.</title>
        <authorList>
            <person name="Sahin N."/>
        </authorList>
    </citation>
    <scope>NUCLEOTIDE SEQUENCE [LARGE SCALE GENOMIC DNA]</scope>
    <source>
        <strain evidence="2 3">A7024</strain>
    </source>
</reference>
<dbReference type="EMBL" id="JAAKZV010000216">
    <property type="protein sequence ID" value="NGN68600.1"/>
    <property type="molecule type" value="Genomic_DNA"/>
</dbReference>
<keyword evidence="1" id="KW-0812">Transmembrane</keyword>
<gene>
    <name evidence="2" type="ORF">G5C51_32490</name>
</gene>
<dbReference type="Pfam" id="PF14030">
    <property type="entry name" value="DUF4245"/>
    <property type="match status" value="1"/>
</dbReference>
<dbReference type="InterPro" id="IPR025339">
    <property type="entry name" value="DUF4245"/>
</dbReference>
<proteinExistence type="predicted"/>
<protein>
    <submittedName>
        <fullName evidence="2">DUF4245 domain-containing protein</fullName>
    </submittedName>
</protein>
<evidence type="ECO:0000313" key="2">
    <source>
        <dbReference type="EMBL" id="NGN68600.1"/>
    </source>
</evidence>
<accession>A0A6G4UA51</accession>
<dbReference type="Proteomes" id="UP000481583">
    <property type="component" value="Unassembled WGS sequence"/>
</dbReference>
<sequence length="186" mass="20222">MGDDGAVASERARKQTVRNLLLSLAVSCLVAFGFYLLLVPKGDGRSAGDAVATQSYSQELGQARRVSPYAVAAPEGLSRDWRATSVTFRKQGDFGTTWHLGFLTPDEEYVGVEQASEKPVPFIEDVTHGARETDRAAERLGEREWKVYDGPERDGLVSQEDGVTTVVTGTAPMRDLKTMAAAITLR</sequence>
<feature type="transmembrane region" description="Helical" evidence="1">
    <location>
        <begin position="20"/>
        <end position="38"/>
    </location>
</feature>
<dbReference type="AlphaFoldDB" id="A0A6G4UA51"/>
<evidence type="ECO:0000313" key="3">
    <source>
        <dbReference type="Proteomes" id="UP000481583"/>
    </source>
</evidence>
<keyword evidence="3" id="KW-1185">Reference proteome</keyword>
<organism evidence="2 3">
    <name type="scientific">Streptomyces coryli</name>
    <dbReference type="NCBI Taxonomy" id="1128680"/>
    <lineage>
        <taxon>Bacteria</taxon>
        <taxon>Bacillati</taxon>
        <taxon>Actinomycetota</taxon>
        <taxon>Actinomycetes</taxon>
        <taxon>Kitasatosporales</taxon>
        <taxon>Streptomycetaceae</taxon>
        <taxon>Streptomyces</taxon>
    </lineage>
</organism>